<gene>
    <name evidence="2" type="ORF">NEILACOT_04250</name>
</gene>
<reference evidence="2 3" key="1">
    <citation type="submission" date="2009-10" db="EMBL/GenBank/DDBJ databases">
        <authorList>
            <person name="Weinstock G."/>
            <person name="Sodergren E."/>
            <person name="Clifton S."/>
            <person name="Fulton L."/>
            <person name="Fulton B."/>
            <person name="Courtney L."/>
            <person name="Fronick C."/>
            <person name="Harrison M."/>
            <person name="Strong C."/>
            <person name="Farmer C."/>
            <person name="Delahaunty K."/>
            <person name="Markovic C."/>
            <person name="Hall O."/>
            <person name="Minx P."/>
            <person name="Tomlinson C."/>
            <person name="Mitreva M."/>
            <person name="Nelson J."/>
            <person name="Hou S."/>
            <person name="Wollam A."/>
            <person name="Pepin K.H."/>
            <person name="Johnson M."/>
            <person name="Bhonagiri V."/>
            <person name="Nash W.E."/>
            <person name="Warren W."/>
            <person name="Chinwalla A."/>
            <person name="Mardis E.R."/>
            <person name="Wilson R.K."/>
        </authorList>
    </citation>
    <scope>NUCLEOTIDE SEQUENCE [LARGE SCALE GENOMIC DNA]</scope>
    <source>
        <strain evidence="2 3">ATCC 23970</strain>
    </source>
</reference>
<sequence length="105" mass="11236">MTAKGLQTASATVGWASAHQSTSKNEKNGGLKPTLPFFPKPALPLFTHPYIVATAYSGMTDNGLQTASGGISCLPLKQFAAQLFKRVRYVSTHRTTHKAPPYVSS</sequence>
<dbReference type="EMBL" id="ACEQ02000013">
    <property type="protein sequence ID" value="EEZ75695.1"/>
    <property type="molecule type" value="Genomic_DNA"/>
</dbReference>
<dbReference type="Proteomes" id="UP000003843">
    <property type="component" value="Unassembled WGS sequence"/>
</dbReference>
<evidence type="ECO:0000313" key="2">
    <source>
        <dbReference type="EMBL" id="EEZ75695.1"/>
    </source>
</evidence>
<evidence type="ECO:0000313" key="3">
    <source>
        <dbReference type="Proteomes" id="UP000003843"/>
    </source>
</evidence>
<accession>D0W9N7</accession>
<comment type="caution">
    <text evidence="2">The sequence shown here is derived from an EMBL/GenBank/DDBJ whole genome shotgun (WGS) entry which is preliminary data.</text>
</comment>
<organism evidence="2 3">
    <name type="scientific">Neisseria lactamica ATCC 23970</name>
    <dbReference type="NCBI Taxonomy" id="546265"/>
    <lineage>
        <taxon>Bacteria</taxon>
        <taxon>Pseudomonadati</taxon>
        <taxon>Pseudomonadota</taxon>
        <taxon>Betaproteobacteria</taxon>
        <taxon>Neisseriales</taxon>
        <taxon>Neisseriaceae</taxon>
        <taxon>Neisseria</taxon>
    </lineage>
</organism>
<feature type="region of interest" description="Disordered" evidence="1">
    <location>
        <begin position="1"/>
        <end position="33"/>
    </location>
</feature>
<proteinExistence type="predicted"/>
<name>D0W9N7_NEILA</name>
<feature type="compositionally biased region" description="Polar residues" evidence="1">
    <location>
        <begin position="1"/>
        <end position="11"/>
    </location>
</feature>
<evidence type="ECO:0000256" key="1">
    <source>
        <dbReference type="SAM" id="MobiDB-lite"/>
    </source>
</evidence>
<dbReference type="AlphaFoldDB" id="D0W9N7"/>
<protein>
    <submittedName>
        <fullName evidence="2">Uncharacterized protein</fullName>
    </submittedName>
</protein>